<keyword evidence="2" id="KW-1185">Reference proteome</keyword>
<gene>
    <name evidence="1" type="ORF">B0O44_101508</name>
</gene>
<proteinExistence type="predicted"/>
<reference evidence="1 2" key="1">
    <citation type="submission" date="2018-06" db="EMBL/GenBank/DDBJ databases">
        <title>Genomic Encyclopedia of Archaeal and Bacterial Type Strains, Phase II (KMG-II): from individual species to whole genera.</title>
        <authorList>
            <person name="Goeker M."/>
        </authorList>
    </citation>
    <scope>NUCLEOTIDE SEQUENCE [LARGE SCALE GENOMIC DNA]</scope>
    <source>
        <strain evidence="1 2">DSM 27372</strain>
    </source>
</reference>
<organism evidence="1 2">
    <name type="scientific">Pedobacter nutrimenti</name>
    <dbReference type="NCBI Taxonomy" id="1241337"/>
    <lineage>
        <taxon>Bacteria</taxon>
        <taxon>Pseudomonadati</taxon>
        <taxon>Bacteroidota</taxon>
        <taxon>Sphingobacteriia</taxon>
        <taxon>Sphingobacteriales</taxon>
        <taxon>Sphingobacteriaceae</taxon>
        <taxon>Pedobacter</taxon>
    </lineage>
</organism>
<comment type="caution">
    <text evidence="1">The sequence shown here is derived from an EMBL/GenBank/DDBJ whole genome shotgun (WGS) entry which is preliminary data.</text>
</comment>
<dbReference type="Proteomes" id="UP000248198">
    <property type="component" value="Unassembled WGS sequence"/>
</dbReference>
<dbReference type="InterPro" id="IPR008969">
    <property type="entry name" value="CarboxyPept-like_regulatory"/>
</dbReference>
<evidence type="ECO:0000313" key="1">
    <source>
        <dbReference type="EMBL" id="PYF77030.1"/>
    </source>
</evidence>
<dbReference type="RefSeq" id="WP_110827116.1">
    <property type="nucleotide sequence ID" value="NZ_QKLU01000001.1"/>
</dbReference>
<dbReference type="AlphaFoldDB" id="A0A318UNC0"/>
<dbReference type="EMBL" id="QKLU01000001">
    <property type="protein sequence ID" value="PYF77030.1"/>
    <property type="molecule type" value="Genomic_DNA"/>
</dbReference>
<sequence>MIARTFFLFIYLLGPLICCGQIVVQGRVLNEDLKPLVCAVANPSVSEKVLTDNNGDFSMKSKPGDTLIFSGIGFTDEIRIVGNSTKKINVILMNKQVNCLGAVWSKKEYKRANKRINALYRKLYATANKQNLWEL</sequence>
<protein>
    <recommendedName>
        <fullName evidence="3">Carboxypeptidase-like protein</fullName>
    </recommendedName>
</protein>
<evidence type="ECO:0008006" key="3">
    <source>
        <dbReference type="Google" id="ProtNLM"/>
    </source>
</evidence>
<evidence type="ECO:0000313" key="2">
    <source>
        <dbReference type="Proteomes" id="UP000248198"/>
    </source>
</evidence>
<name>A0A318UNC0_9SPHI</name>
<dbReference type="OrthoDB" id="758923at2"/>
<dbReference type="SUPFAM" id="SSF49464">
    <property type="entry name" value="Carboxypeptidase regulatory domain-like"/>
    <property type="match status" value="1"/>
</dbReference>
<accession>A0A318UNC0</accession>